<proteinExistence type="inferred from homology"/>
<dbReference type="SUPFAM" id="SSF53335">
    <property type="entry name" value="S-adenosyl-L-methionine-dependent methyltransferases"/>
    <property type="match status" value="1"/>
</dbReference>
<feature type="binding site" evidence="11">
    <location>
        <position position="91"/>
    </location>
    <ligand>
        <name>S-adenosyl-L-methionine</name>
        <dbReference type="ChEBI" id="CHEBI:59789"/>
    </ligand>
</feature>
<dbReference type="GO" id="GO:0008650">
    <property type="term" value="F:rRNA (uridine-2'-O-)-methyltransferase activity"/>
    <property type="evidence" value="ECO:0007669"/>
    <property type="project" value="UniProtKB-UniRule"/>
</dbReference>
<feature type="active site" description="Proton acceptor" evidence="11 12">
    <location>
        <position position="176"/>
    </location>
</feature>
<dbReference type="InterPro" id="IPR029063">
    <property type="entry name" value="SAM-dependent_MTases_sf"/>
</dbReference>
<dbReference type="FunFam" id="3.40.50.150:FF:000005">
    <property type="entry name" value="Ribosomal RNA large subunit methyltransferase E"/>
    <property type="match status" value="1"/>
</dbReference>
<dbReference type="PANTHER" id="PTHR10920:SF18">
    <property type="entry name" value="RRNA METHYLTRANSFERASE 2, MITOCHONDRIAL"/>
    <property type="match status" value="1"/>
</dbReference>
<evidence type="ECO:0000256" key="9">
    <source>
        <dbReference type="ARBA" id="ARBA00042745"/>
    </source>
</evidence>
<feature type="binding site" evidence="11">
    <location>
        <position position="136"/>
    </location>
    <ligand>
        <name>S-adenosyl-L-methionine</name>
        <dbReference type="ChEBI" id="CHEBI:59789"/>
    </ligand>
</feature>
<evidence type="ECO:0000256" key="12">
    <source>
        <dbReference type="PIRSR" id="PIRSR005461-1"/>
    </source>
</evidence>
<dbReference type="EMBL" id="CP033969">
    <property type="protein sequence ID" value="AZG14067.1"/>
    <property type="molecule type" value="Genomic_DNA"/>
</dbReference>
<evidence type="ECO:0000256" key="1">
    <source>
        <dbReference type="ARBA" id="ARBA00022552"/>
    </source>
</evidence>
<gene>
    <name evidence="11" type="primary">rlmE</name>
    <name evidence="11" type="synonym">ftsJ</name>
    <name evidence="11" type="synonym">rrmJ</name>
    <name evidence="14" type="ORF">EHF44_11815</name>
</gene>
<evidence type="ECO:0000256" key="4">
    <source>
        <dbReference type="ARBA" id="ARBA00022691"/>
    </source>
</evidence>
<dbReference type="PANTHER" id="PTHR10920">
    <property type="entry name" value="RIBOSOMAL RNA METHYLTRANSFERASE"/>
    <property type="match status" value="1"/>
</dbReference>
<organism evidence="14 15">
    <name type="scientific">Cupriavidus pauculus</name>
    <dbReference type="NCBI Taxonomy" id="82633"/>
    <lineage>
        <taxon>Bacteria</taxon>
        <taxon>Pseudomonadati</taxon>
        <taxon>Pseudomonadota</taxon>
        <taxon>Betaproteobacteria</taxon>
        <taxon>Burkholderiales</taxon>
        <taxon>Burkholderiaceae</taxon>
        <taxon>Cupriavidus</taxon>
    </lineage>
</organism>
<evidence type="ECO:0000259" key="13">
    <source>
        <dbReference type="Pfam" id="PF01728"/>
    </source>
</evidence>
<reference evidence="15" key="1">
    <citation type="submission" date="2018-11" db="EMBL/GenBank/DDBJ databases">
        <title>FDA dAtabase for Regulatory Grade micrObial Sequences (FDA-ARGOS): Supporting development and validation of Infectious Disease Dx tests.</title>
        <authorList>
            <person name="Goldberg B."/>
            <person name="Campos J."/>
            <person name="Tallon L."/>
            <person name="Sadzewicz L."/>
            <person name="Zhao X."/>
            <person name="Vavikolanu K."/>
            <person name="Mehta A."/>
            <person name="Aluvathingal J."/>
            <person name="Nadendla S."/>
            <person name="Geyer C."/>
            <person name="Nandy P."/>
            <person name="Yan Y."/>
            <person name="Sichtig H."/>
        </authorList>
    </citation>
    <scope>NUCLEOTIDE SEQUENCE [LARGE SCALE GENOMIC DNA]</scope>
    <source>
        <strain evidence="15">FDAARGOS_614</strain>
    </source>
</reference>
<dbReference type="InterPro" id="IPR002877">
    <property type="entry name" value="RNA_MeTrfase_FtsJ_dom"/>
</dbReference>
<dbReference type="PIRSF" id="PIRSF005461">
    <property type="entry name" value="23S_rRNA_mtase"/>
    <property type="match status" value="1"/>
</dbReference>
<protein>
    <recommendedName>
        <fullName evidence="7 11">Ribosomal RNA large subunit methyltransferase E</fullName>
        <ecNumber evidence="6 11">2.1.1.166</ecNumber>
    </recommendedName>
    <alternativeName>
        <fullName evidence="9 11">23S rRNA Um2552 methyltransferase</fullName>
    </alternativeName>
    <alternativeName>
        <fullName evidence="8 11">rRNA (uridine-2'-O-)-methyltransferase</fullName>
    </alternativeName>
</protein>
<feature type="binding site" evidence="11">
    <location>
        <position position="62"/>
    </location>
    <ligand>
        <name>S-adenosyl-L-methionine</name>
        <dbReference type="ChEBI" id="CHEBI:59789"/>
    </ligand>
</feature>
<evidence type="ECO:0000313" key="14">
    <source>
        <dbReference type="EMBL" id="AZG14067.1"/>
    </source>
</evidence>
<dbReference type="GO" id="GO:0005737">
    <property type="term" value="C:cytoplasm"/>
    <property type="evidence" value="ECO:0007669"/>
    <property type="project" value="UniProtKB-SubCell"/>
</dbReference>
<dbReference type="InterPro" id="IPR050082">
    <property type="entry name" value="RNA_methyltr_RlmE"/>
</dbReference>
<evidence type="ECO:0000256" key="7">
    <source>
        <dbReference type="ARBA" id="ARBA00041129"/>
    </source>
</evidence>
<feature type="binding site" evidence="11">
    <location>
        <position position="107"/>
    </location>
    <ligand>
        <name>S-adenosyl-L-methionine</name>
        <dbReference type="ChEBI" id="CHEBI:59789"/>
    </ligand>
</feature>
<keyword evidence="4 11" id="KW-0949">S-adenosyl-L-methionine</keyword>
<evidence type="ECO:0000256" key="5">
    <source>
        <dbReference type="ARBA" id="ARBA00037569"/>
    </source>
</evidence>
<evidence type="ECO:0000256" key="8">
    <source>
        <dbReference type="ARBA" id="ARBA00041995"/>
    </source>
</evidence>
<evidence type="ECO:0000313" key="15">
    <source>
        <dbReference type="Proteomes" id="UP000270411"/>
    </source>
</evidence>
<dbReference type="EC" id="2.1.1.166" evidence="6 11"/>
<evidence type="ECO:0000256" key="3">
    <source>
        <dbReference type="ARBA" id="ARBA00022679"/>
    </source>
</evidence>
<dbReference type="HAMAP" id="MF_01547">
    <property type="entry name" value="RNA_methyltr_E"/>
    <property type="match status" value="1"/>
</dbReference>
<dbReference type="KEGG" id="cpau:EHF44_11815"/>
<evidence type="ECO:0000256" key="10">
    <source>
        <dbReference type="ARBA" id="ARBA00048970"/>
    </source>
</evidence>
<keyword evidence="11" id="KW-0963">Cytoplasm</keyword>
<comment type="function">
    <text evidence="5 11">Specifically methylates the uridine in position 2552 of 23S rRNA at the 2'-O position of the ribose in the fully assembled 50S ribosomal subunit.</text>
</comment>
<evidence type="ECO:0000256" key="11">
    <source>
        <dbReference type="HAMAP-Rule" id="MF_01547"/>
    </source>
</evidence>
<comment type="catalytic activity">
    <reaction evidence="10 11">
        <text>uridine(2552) in 23S rRNA + S-adenosyl-L-methionine = 2'-O-methyluridine(2552) in 23S rRNA + S-adenosyl-L-homocysteine + H(+)</text>
        <dbReference type="Rhea" id="RHEA:42720"/>
        <dbReference type="Rhea" id="RHEA-COMP:10202"/>
        <dbReference type="Rhea" id="RHEA-COMP:10203"/>
        <dbReference type="ChEBI" id="CHEBI:15378"/>
        <dbReference type="ChEBI" id="CHEBI:57856"/>
        <dbReference type="ChEBI" id="CHEBI:59789"/>
        <dbReference type="ChEBI" id="CHEBI:65315"/>
        <dbReference type="ChEBI" id="CHEBI:74478"/>
        <dbReference type="EC" id="2.1.1.166"/>
    </reaction>
</comment>
<dbReference type="RefSeq" id="WP_124683910.1">
    <property type="nucleotide sequence ID" value="NZ_CP033969.1"/>
</dbReference>
<comment type="similarity">
    <text evidence="11">Belongs to the class I-like SAM-binding methyltransferase superfamily. RNA methyltransferase RlmE family.</text>
</comment>
<dbReference type="Proteomes" id="UP000270411">
    <property type="component" value="Chromosome 1"/>
</dbReference>
<evidence type="ECO:0000256" key="6">
    <source>
        <dbReference type="ARBA" id="ARBA00038861"/>
    </source>
</evidence>
<dbReference type="Gene3D" id="3.40.50.150">
    <property type="entry name" value="Vaccinia Virus protein VP39"/>
    <property type="match status" value="1"/>
</dbReference>
<keyword evidence="2 11" id="KW-0489">Methyltransferase</keyword>
<sequence length="223" mass="24705">MAKGKNKFNQSWLHDHINDPYVKMAQREGYRARAAYKLKEIDDQDKLIQPGQVIVDLGAAPGSWSQYARNKLAASPHARDGKPDGAVIAIDILPMEPVADVTFIQGDFREEDVFRALEKVVLEASGGSRIDLVISDMAPNLSGVASADAARIEYLCDLALEFAQAHLKPEGSLLVKCFHGSGYSQIVEKFKRQFKVVAKRKPKASRDKSSETFILGRYLKSVD</sequence>
<dbReference type="Pfam" id="PF01728">
    <property type="entry name" value="FtsJ"/>
    <property type="match status" value="1"/>
</dbReference>
<feature type="binding site" evidence="11">
    <location>
        <position position="64"/>
    </location>
    <ligand>
        <name>S-adenosyl-L-methionine</name>
        <dbReference type="ChEBI" id="CHEBI:59789"/>
    </ligand>
</feature>
<dbReference type="AlphaFoldDB" id="A0A3G8H0U5"/>
<comment type="subcellular location">
    <subcellularLocation>
        <location evidence="11">Cytoplasm</location>
    </subcellularLocation>
</comment>
<dbReference type="OrthoDB" id="9790080at2"/>
<keyword evidence="1 11" id="KW-0698">rRNA processing</keyword>
<accession>A0A3G8H0U5</accession>
<feature type="domain" description="Ribosomal RNA methyltransferase FtsJ" evidence="13">
    <location>
        <begin position="30"/>
        <end position="217"/>
    </location>
</feature>
<name>A0A3G8H0U5_9BURK</name>
<dbReference type="InterPro" id="IPR015507">
    <property type="entry name" value="rRNA-MeTfrase_E"/>
</dbReference>
<keyword evidence="3 11" id="KW-0808">Transferase</keyword>
<evidence type="ECO:0000256" key="2">
    <source>
        <dbReference type="ARBA" id="ARBA00022603"/>
    </source>
</evidence>